<dbReference type="EMBL" id="CAJNXB010001726">
    <property type="protein sequence ID" value="CAF3190342.1"/>
    <property type="molecule type" value="Genomic_DNA"/>
</dbReference>
<dbReference type="InterPro" id="IPR011990">
    <property type="entry name" value="TPR-like_helical_dom_sf"/>
</dbReference>
<dbReference type="Gene3D" id="3.90.176.10">
    <property type="entry name" value="Toxin ADP-ribosyltransferase, Chain A, domain 1"/>
    <property type="match status" value="1"/>
</dbReference>
<accession>A0A817Q4S8</accession>
<dbReference type="Pfam" id="PF13424">
    <property type="entry name" value="TPR_12"/>
    <property type="match status" value="2"/>
</dbReference>
<evidence type="ECO:0000256" key="3">
    <source>
        <dbReference type="PROSITE-ProRule" id="PRU00339"/>
    </source>
</evidence>
<dbReference type="PROSITE" id="PS51996">
    <property type="entry name" value="TR_MART"/>
    <property type="match status" value="1"/>
</dbReference>
<evidence type="ECO:0000313" key="5">
    <source>
        <dbReference type="EMBL" id="CAF3190342.1"/>
    </source>
</evidence>
<dbReference type="SUPFAM" id="SSF56399">
    <property type="entry name" value="ADP-ribosylation"/>
    <property type="match status" value="1"/>
</dbReference>
<dbReference type="Gene3D" id="1.25.40.10">
    <property type="entry name" value="Tetratricopeptide repeat domain"/>
    <property type="match status" value="3"/>
</dbReference>
<organism evidence="5 6">
    <name type="scientific">Rotaria socialis</name>
    <dbReference type="NCBI Taxonomy" id="392032"/>
    <lineage>
        <taxon>Eukaryota</taxon>
        <taxon>Metazoa</taxon>
        <taxon>Spiralia</taxon>
        <taxon>Gnathifera</taxon>
        <taxon>Rotifera</taxon>
        <taxon>Eurotatoria</taxon>
        <taxon>Bdelloidea</taxon>
        <taxon>Philodinida</taxon>
        <taxon>Philodinidae</taxon>
        <taxon>Rotaria</taxon>
    </lineage>
</organism>
<dbReference type="Pfam" id="PF00515">
    <property type="entry name" value="TPR_1"/>
    <property type="match status" value="1"/>
</dbReference>
<dbReference type="PANTHER" id="PTHR45641">
    <property type="entry name" value="TETRATRICOPEPTIDE REPEAT PROTEIN (AFU_ORTHOLOGUE AFUA_6G03870)"/>
    <property type="match status" value="1"/>
</dbReference>
<evidence type="ECO:0000256" key="2">
    <source>
        <dbReference type="ARBA" id="ARBA00022803"/>
    </source>
</evidence>
<feature type="repeat" description="TPR" evidence="3">
    <location>
        <begin position="642"/>
        <end position="675"/>
    </location>
</feature>
<dbReference type="PROSITE" id="PS50293">
    <property type="entry name" value="TPR_REGION"/>
    <property type="match status" value="4"/>
</dbReference>
<feature type="region of interest" description="Disordered" evidence="4">
    <location>
        <begin position="1"/>
        <end position="27"/>
    </location>
</feature>
<feature type="repeat" description="TPR" evidence="3">
    <location>
        <begin position="516"/>
        <end position="549"/>
    </location>
</feature>
<reference evidence="5" key="1">
    <citation type="submission" date="2021-02" db="EMBL/GenBank/DDBJ databases">
        <authorList>
            <person name="Nowell W R."/>
        </authorList>
    </citation>
    <scope>NUCLEOTIDE SEQUENCE</scope>
</reference>
<dbReference type="SMART" id="SM00028">
    <property type="entry name" value="TPR"/>
    <property type="match status" value="7"/>
</dbReference>
<feature type="repeat" description="TPR" evidence="3">
    <location>
        <begin position="600"/>
        <end position="633"/>
    </location>
</feature>
<dbReference type="SUPFAM" id="SSF48452">
    <property type="entry name" value="TPR-like"/>
    <property type="match status" value="2"/>
</dbReference>
<dbReference type="PANTHER" id="PTHR45641:SF19">
    <property type="entry name" value="NEPHROCYSTIN-3"/>
    <property type="match status" value="1"/>
</dbReference>
<evidence type="ECO:0000256" key="4">
    <source>
        <dbReference type="SAM" id="MobiDB-lite"/>
    </source>
</evidence>
<keyword evidence="2 3" id="KW-0802">TPR repeat</keyword>
<gene>
    <name evidence="5" type="ORF">TIS948_LOCUS11915</name>
</gene>
<sequence>MTSKALIQECSGQQSKNTTSKSKASVNAKTTTSLATTRFRCSRIENCVVIWADRNIDLNNSDCQNTIANLRGIVNQVNPYTTLGECIEWLNENKEETVFIITSGALGQQLVSEIYSMPTLAAVYIFCGDKQRHKAWAKKWMKIKGIHTAIKPICKALQLDVMQCNQDNISVSIIGMNEDVSMQNLNQLDSKFIYSQMLKETLLEMKHDQQAVKDLINYCKEEYQSNIQELKIIDEFERTYHVSDAIWWYTRECFIFKMLNRALRTFDGNLIVRIGFFVCDMHQQIDNLYKKQIHQYHGKIFRVYRGQGLSTANFIKLSRNIGGLISFNNFLSVSTKRNFALGFAEDALVKHDMIGILFQMSIDPTVSSTPFASIPTRSYFKKESEILFSMPTIFRIGNIRKLDNTRPLYQIELKLTTNDNKQLREFIKHIRDDVSDATNWHLLGLLLMKMGQFDKVEELYMALIEQKFNDCERAVFYEQLGSMKWHQGHHKEAMVFNEESIKIYQNTIPKDDPSLVAAYYNIGGMYNNMGDYAKALEFYHKAHRILEKTLDPYHHHLAKSYNNIGAMYNSMGDYLKALEFYDKAHKILEHTLHSYHPDLATSYNNIGLLYDSMSEYSKALQYHKKALRIREKALPPNHPDLPGSYNNIGLLYNNIGDYSKALGFYEKALTIYESTLPLDHPLLSISYNNIGLASFEQGHYSTALSYLEKALAIRQKSFPESHPLIQQTIDNVDHVKKRM</sequence>
<evidence type="ECO:0000313" key="6">
    <source>
        <dbReference type="Proteomes" id="UP000663825"/>
    </source>
</evidence>
<evidence type="ECO:0000256" key="1">
    <source>
        <dbReference type="ARBA" id="ARBA00022737"/>
    </source>
</evidence>
<dbReference type="Pfam" id="PF13181">
    <property type="entry name" value="TPR_8"/>
    <property type="match status" value="1"/>
</dbReference>
<dbReference type="PROSITE" id="PS50005">
    <property type="entry name" value="TPR"/>
    <property type="match status" value="5"/>
</dbReference>
<comment type="caution">
    <text evidence="5">The sequence shown here is derived from an EMBL/GenBank/DDBJ whole genome shotgun (WGS) entry which is preliminary data.</text>
</comment>
<name>A0A817Q4S8_9BILA</name>
<dbReference type="Proteomes" id="UP000663825">
    <property type="component" value="Unassembled WGS sequence"/>
</dbReference>
<feature type="repeat" description="TPR" evidence="3">
    <location>
        <begin position="684"/>
        <end position="717"/>
    </location>
</feature>
<dbReference type="InterPro" id="IPR019734">
    <property type="entry name" value="TPR_rpt"/>
</dbReference>
<keyword evidence="1" id="KW-0677">Repeat</keyword>
<proteinExistence type="predicted"/>
<dbReference type="AlphaFoldDB" id="A0A817Q4S8"/>
<protein>
    <submittedName>
        <fullName evidence="5">Uncharacterized protein</fullName>
    </submittedName>
</protein>
<feature type="repeat" description="TPR" evidence="3">
    <location>
        <begin position="558"/>
        <end position="591"/>
    </location>
</feature>
<dbReference type="OrthoDB" id="9991614at2759"/>